<evidence type="ECO:0000259" key="11">
    <source>
        <dbReference type="Pfam" id="PF05770"/>
    </source>
</evidence>
<dbReference type="PANTHER" id="PTHR14217:SF1">
    <property type="entry name" value="INOSITOL-TETRAKISPHOSPHATE 1-KINASE"/>
    <property type="match status" value="1"/>
</dbReference>
<dbReference type="Proteomes" id="UP001153076">
    <property type="component" value="Unassembled WGS sequence"/>
</dbReference>
<accession>A0A9Q1JZA7</accession>
<comment type="caution">
    <text evidence="12">The sequence shown here is derived from an EMBL/GenBank/DDBJ whole genome shotgun (WGS) entry which is preliminary data.</text>
</comment>
<dbReference type="EC" id="2.7.1.159" evidence="4"/>
<dbReference type="PANTHER" id="PTHR14217">
    <property type="entry name" value="INOSITOL-TETRAKISPHOSPHATE 1-KINASE"/>
    <property type="match status" value="1"/>
</dbReference>
<dbReference type="InterPro" id="IPR040464">
    <property type="entry name" value="InsP(3)kin_ATP-grasp"/>
</dbReference>
<dbReference type="EMBL" id="JAKOGI010000513">
    <property type="protein sequence ID" value="KAJ8433880.1"/>
    <property type="molecule type" value="Genomic_DNA"/>
</dbReference>
<comment type="similarity">
    <text evidence="2">Belongs to the ITPK1 family.</text>
</comment>
<evidence type="ECO:0000256" key="5">
    <source>
        <dbReference type="ARBA" id="ARBA00022679"/>
    </source>
</evidence>
<dbReference type="GO" id="GO:0005737">
    <property type="term" value="C:cytoplasm"/>
    <property type="evidence" value="ECO:0007669"/>
    <property type="project" value="TreeGrafter"/>
</dbReference>
<dbReference type="Gene3D" id="3.40.50.11370">
    <property type="match status" value="1"/>
</dbReference>
<name>A0A9Q1JZA7_9CARY</name>
<sequence length="547" mass="60764">MGGVGGVLLDDSVLFADGIGNGNGAPTLRRGAEFLFRALQFSQIRKGICFGVDLSTDKVNLLKKVSKVYSLDCFSLSSSPVEVVMNDIAVTRSDAGLRTVYVISSDRKNLFDKLCNNDLLLTVLDDDDGGETNEHPNIHHIKKLEELPLHICCLHKKMARNDVATVAYSMKLARQVDFAKRGAFPLFCAEYELMFLPLTYELSIPLQLQDVDVILHKATDDIVSIELDTSRLDPKITYTNGMEELKRTLLCKLPQHCFQAKPSFTVGSSDRMGVAVEHGGIWVGGKGITTPDLNPQPQQPPQSLLVDDLNDPNLILRLLEAKLSFPSIVKPQVACGVSNAHSMAVTVVEFLDFLPSMSQAIVFRPEDFKDLPVPLPAIVQEYVDHSSTLFKCYVLGDELFSAVKKSIPNADLLMKLSEANKLKPLLFDSLKSLPAADKNQLGDEALDLELVKTAADYLRRKLHLTIFGFDVVIQEGTGDHVIVDVNYLPSFKEVPDDIAVPAFWKAIRNKFLEKKRENKEACVKFQGFQFQSHDVMLDEPQGMVDNR</sequence>
<evidence type="ECO:0000256" key="4">
    <source>
        <dbReference type="ARBA" id="ARBA00012017"/>
    </source>
</evidence>
<proteinExistence type="inferred from homology"/>
<evidence type="ECO:0000256" key="10">
    <source>
        <dbReference type="ARBA" id="ARBA00022842"/>
    </source>
</evidence>
<gene>
    <name evidence="12" type="ORF">Cgig2_021263</name>
</gene>
<keyword evidence="5" id="KW-0808">Transferase</keyword>
<keyword evidence="9" id="KW-0067">ATP-binding</keyword>
<organism evidence="12 13">
    <name type="scientific">Carnegiea gigantea</name>
    <dbReference type="NCBI Taxonomy" id="171969"/>
    <lineage>
        <taxon>Eukaryota</taxon>
        <taxon>Viridiplantae</taxon>
        <taxon>Streptophyta</taxon>
        <taxon>Embryophyta</taxon>
        <taxon>Tracheophyta</taxon>
        <taxon>Spermatophyta</taxon>
        <taxon>Magnoliopsida</taxon>
        <taxon>eudicotyledons</taxon>
        <taxon>Gunneridae</taxon>
        <taxon>Pentapetalae</taxon>
        <taxon>Caryophyllales</taxon>
        <taxon>Cactineae</taxon>
        <taxon>Cactaceae</taxon>
        <taxon>Cactoideae</taxon>
        <taxon>Echinocereeae</taxon>
        <taxon>Carnegiea</taxon>
    </lineage>
</organism>
<comment type="subunit">
    <text evidence="3">Monomer.</text>
</comment>
<keyword evidence="10" id="KW-0460">Magnesium</keyword>
<dbReference type="PIRSF" id="PIRSF038163">
    <property type="entry name" value="ITPK_uncN"/>
    <property type="match status" value="1"/>
</dbReference>
<dbReference type="Pfam" id="PF05770">
    <property type="entry name" value="Ins134_P3_kin"/>
    <property type="match status" value="1"/>
</dbReference>
<dbReference type="InterPro" id="IPR008656">
    <property type="entry name" value="Inositol_tetrakis-P_1-kinase"/>
</dbReference>
<evidence type="ECO:0000256" key="3">
    <source>
        <dbReference type="ARBA" id="ARBA00011245"/>
    </source>
</evidence>
<evidence type="ECO:0000256" key="8">
    <source>
        <dbReference type="ARBA" id="ARBA00022777"/>
    </source>
</evidence>
<dbReference type="GO" id="GO:0032957">
    <property type="term" value="P:inositol trisphosphate metabolic process"/>
    <property type="evidence" value="ECO:0007669"/>
    <property type="project" value="InterPro"/>
</dbReference>
<dbReference type="GO" id="GO:0052725">
    <property type="term" value="F:inositol-1,3,4-trisphosphate 6-kinase activity"/>
    <property type="evidence" value="ECO:0007669"/>
    <property type="project" value="InterPro"/>
</dbReference>
<protein>
    <recommendedName>
        <fullName evidence="4">inositol-1,3,4-trisphosphate 5/6-kinase</fullName>
        <ecNumber evidence="4">2.7.1.159</ecNumber>
    </recommendedName>
</protein>
<evidence type="ECO:0000256" key="9">
    <source>
        <dbReference type="ARBA" id="ARBA00022840"/>
    </source>
</evidence>
<keyword evidence="7" id="KW-0547">Nucleotide-binding</keyword>
<evidence type="ECO:0000256" key="1">
    <source>
        <dbReference type="ARBA" id="ARBA00001946"/>
    </source>
</evidence>
<dbReference type="AlphaFoldDB" id="A0A9Q1JZA7"/>
<evidence type="ECO:0000256" key="7">
    <source>
        <dbReference type="ARBA" id="ARBA00022741"/>
    </source>
</evidence>
<feature type="domain" description="Inositol 1,3,4-trisphosphate 5/6-kinase ATP-grasp" evidence="11">
    <location>
        <begin position="313"/>
        <end position="496"/>
    </location>
</feature>
<dbReference type="GO" id="GO:0005524">
    <property type="term" value="F:ATP binding"/>
    <property type="evidence" value="ECO:0007669"/>
    <property type="project" value="UniProtKB-KW"/>
</dbReference>
<dbReference type="GO" id="GO:0047325">
    <property type="term" value="F:inositol-3,4,5,6-tetrakisphosphate 1-kinase activity"/>
    <property type="evidence" value="ECO:0007669"/>
    <property type="project" value="InterPro"/>
</dbReference>
<keyword evidence="13" id="KW-1185">Reference proteome</keyword>
<keyword evidence="8" id="KW-0418">Kinase</keyword>
<evidence type="ECO:0000256" key="2">
    <source>
        <dbReference type="ARBA" id="ARBA00009601"/>
    </source>
</evidence>
<comment type="cofactor">
    <cofactor evidence="1">
        <name>Mg(2+)</name>
        <dbReference type="ChEBI" id="CHEBI:18420"/>
    </cofactor>
</comment>
<reference evidence="12" key="1">
    <citation type="submission" date="2022-04" db="EMBL/GenBank/DDBJ databases">
        <title>Carnegiea gigantea Genome sequencing and assembly v2.</title>
        <authorList>
            <person name="Copetti D."/>
            <person name="Sanderson M.J."/>
            <person name="Burquez A."/>
            <person name="Wojciechowski M.F."/>
        </authorList>
    </citation>
    <scope>NUCLEOTIDE SEQUENCE</scope>
    <source>
        <strain evidence="12">SGP5-SGP5p</strain>
        <tissue evidence="12">Aerial part</tissue>
    </source>
</reference>
<evidence type="ECO:0000313" key="13">
    <source>
        <dbReference type="Proteomes" id="UP001153076"/>
    </source>
</evidence>
<dbReference type="Gene3D" id="3.30.470.20">
    <property type="entry name" value="ATP-grasp fold, B domain"/>
    <property type="match status" value="1"/>
</dbReference>
<dbReference type="GO" id="GO:0000287">
    <property type="term" value="F:magnesium ion binding"/>
    <property type="evidence" value="ECO:0007669"/>
    <property type="project" value="InterPro"/>
</dbReference>
<dbReference type="GO" id="GO:0052726">
    <property type="term" value="F:inositol-1,3,4-trisphosphate 5-kinase activity"/>
    <property type="evidence" value="ECO:0007669"/>
    <property type="project" value="InterPro"/>
</dbReference>
<evidence type="ECO:0000313" key="12">
    <source>
        <dbReference type="EMBL" id="KAJ8433880.1"/>
    </source>
</evidence>
<dbReference type="OrthoDB" id="25308at2759"/>
<keyword evidence="6" id="KW-0479">Metal-binding</keyword>
<evidence type="ECO:0000256" key="6">
    <source>
        <dbReference type="ARBA" id="ARBA00022723"/>
    </source>
</evidence>